<dbReference type="Pfam" id="PF12158">
    <property type="entry name" value="DUF3592"/>
    <property type="match status" value="1"/>
</dbReference>
<dbReference type="InterPro" id="IPR021994">
    <property type="entry name" value="DUF3592"/>
</dbReference>
<name>G0A0F0_METMM</name>
<dbReference type="KEGG" id="mmt:Metme_4103"/>
<organism evidence="3 4">
    <name type="scientific">Methylomonas methanica (strain DSM 25384 / MC09)</name>
    <dbReference type="NCBI Taxonomy" id="857087"/>
    <lineage>
        <taxon>Bacteria</taxon>
        <taxon>Pseudomonadati</taxon>
        <taxon>Pseudomonadota</taxon>
        <taxon>Gammaproteobacteria</taxon>
        <taxon>Methylococcales</taxon>
        <taxon>Methylococcaceae</taxon>
        <taxon>Methylomonas</taxon>
    </lineage>
</organism>
<feature type="domain" description="DUF3592" evidence="2">
    <location>
        <begin position="98"/>
        <end position="179"/>
    </location>
</feature>
<gene>
    <name evidence="3" type="ordered locus">Metme_4103</name>
</gene>
<feature type="transmembrane region" description="Helical" evidence="1">
    <location>
        <begin position="186"/>
        <end position="205"/>
    </location>
</feature>
<reference evidence="3 4" key="1">
    <citation type="journal article" date="2011" name="J. Bacteriol.">
        <title>Complete Genome Sequence of the Aerobic Marine Methanotroph Methylomonas methanica MC09.</title>
        <authorList>
            <person name="Boden R."/>
            <person name="Cunliffe M."/>
            <person name="Scanlan J."/>
            <person name="Moussard H."/>
            <person name="Kits K.D."/>
            <person name="Klotz M.G."/>
            <person name="Jetten M.S."/>
            <person name="Vuilleumier S."/>
            <person name="Han J."/>
            <person name="Peters L."/>
            <person name="Mikhailova N."/>
            <person name="Teshima H."/>
            <person name="Tapia R."/>
            <person name="Kyrpides N."/>
            <person name="Ivanova N."/>
            <person name="Pagani I."/>
            <person name="Cheng J.F."/>
            <person name="Goodwin L."/>
            <person name="Han C."/>
            <person name="Hauser L."/>
            <person name="Land M.L."/>
            <person name="Lapidus A."/>
            <person name="Lucas S."/>
            <person name="Pitluck S."/>
            <person name="Woyke T."/>
            <person name="Stein L."/>
            <person name="Murrell J.C."/>
        </authorList>
    </citation>
    <scope>NUCLEOTIDE SEQUENCE [LARGE SCALE GENOMIC DNA]</scope>
    <source>
        <strain evidence="3 4">MC09</strain>
    </source>
</reference>
<dbReference type="HOGENOM" id="CLU_1293137_0_0_6"/>
<reference key="2">
    <citation type="submission" date="2011-05" db="EMBL/GenBank/DDBJ databases">
        <title>Complete genome sequence of the aerobic marine methanotroph Methylomonas methanica MC09.</title>
        <authorList>
            <person name="Boden R."/>
            <person name="Cunliffe M."/>
            <person name="Scanlan J."/>
            <person name="Moussard H."/>
            <person name="Kits K.D."/>
            <person name="Klotz M."/>
            <person name="Jetten M."/>
            <person name="Vuilleumier S."/>
            <person name="Han J."/>
            <person name="Peters L."/>
            <person name="Mikhailova N."/>
            <person name="Teshima H."/>
            <person name="Tapia R."/>
            <person name="Kyrpides N."/>
            <person name="Ivanova N."/>
            <person name="Pagani I."/>
            <person name="Cheng J.-F."/>
            <person name="Goodwin L."/>
            <person name="Han C."/>
            <person name="Hauser L."/>
            <person name="Land M."/>
            <person name="Lapidus A."/>
            <person name="Lucas S."/>
            <person name="Pitluck S."/>
            <person name="Woyke T."/>
            <person name="Stein L.Y."/>
            <person name="Murrell C."/>
        </authorList>
    </citation>
    <scope>NUCLEOTIDE SEQUENCE</scope>
    <source>
        <strain>MC09</strain>
    </source>
</reference>
<dbReference type="eggNOG" id="ENOG5033AVD">
    <property type="taxonomic scope" value="Bacteria"/>
</dbReference>
<dbReference type="Gene3D" id="2.20.28.10">
    <property type="match status" value="1"/>
</dbReference>
<dbReference type="RefSeq" id="WP_013820672.1">
    <property type="nucleotide sequence ID" value="NC_015572.1"/>
</dbReference>
<keyword evidence="1" id="KW-0472">Membrane</keyword>
<dbReference type="STRING" id="857087.Metme_4103"/>
<keyword evidence="1" id="KW-1133">Transmembrane helix</keyword>
<evidence type="ECO:0000256" key="1">
    <source>
        <dbReference type="SAM" id="Phobius"/>
    </source>
</evidence>
<accession>G0A0F0</accession>
<protein>
    <recommendedName>
        <fullName evidence="2">DUF3592 domain-containing protein</fullName>
    </recommendedName>
</protein>
<proteinExistence type="predicted"/>
<evidence type="ECO:0000313" key="4">
    <source>
        <dbReference type="Proteomes" id="UP000008888"/>
    </source>
</evidence>
<evidence type="ECO:0000259" key="2">
    <source>
        <dbReference type="Pfam" id="PF12158"/>
    </source>
</evidence>
<dbReference type="Proteomes" id="UP000008888">
    <property type="component" value="Chromosome"/>
</dbReference>
<keyword evidence="1" id="KW-0812">Transmembrane</keyword>
<feature type="transmembrane region" description="Helical" evidence="1">
    <location>
        <begin position="67"/>
        <end position="84"/>
    </location>
</feature>
<dbReference type="OrthoDB" id="9801221at2"/>
<keyword evidence="4" id="KW-1185">Reference proteome</keyword>
<dbReference type="EMBL" id="CP002738">
    <property type="protein sequence ID" value="AEG02456.1"/>
    <property type="molecule type" value="Genomic_DNA"/>
</dbReference>
<reference evidence="4" key="3">
    <citation type="submission" date="2011-05" db="EMBL/GenBank/DDBJ databases">
        <title>Complete sequence of Methylomonas methanica MC09.</title>
        <authorList>
            <consortium name="US DOE Joint Genome Institute"/>
            <person name="Lucas S."/>
            <person name="Han J."/>
            <person name="Lapidus A."/>
            <person name="Cheng J.-F."/>
            <person name="Goodwin L."/>
            <person name="Pitluck S."/>
            <person name="Peters L."/>
            <person name="Mikhailova N."/>
            <person name="Teshima H."/>
            <person name="Han C."/>
            <person name="Tapia R."/>
            <person name="Land M."/>
            <person name="Hauser L."/>
            <person name="Kyrpides N."/>
            <person name="Ivanova N."/>
            <person name="Pagani I."/>
            <person name="Stein L."/>
            <person name="Woyke T."/>
        </authorList>
    </citation>
    <scope>NUCLEOTIDE SEQUENCE [LARGE SCALE GENOMIC DNA]</scope>
    <source>
        <strain evidence="4">MC09</strain>
    </source>
</reference>
<evidence type="ECO:0000313" key="3">
    <source>
        <dbReference type="EMBL" id="AEG02456.1"/>
    </source>
</evidence>
<sequence length="213" mass="24063">MQKVCPKCGYTRKQSDYAPDYECPACGIVYHKYVQKQAAAPSGARQNTVNQPKVLVSAAWKPETRRGTVIFMLVFTLMALFYLWETLCGLRAENWPKTSGVITSSYVSSGGRGGDRLNIRYNYAVTGTIYQNDRFNFGLLSLDGDTSSARQVADRYPTGKIVDVYYQESDPANAVLENKFDLKDNLLFVLGLLTAVGITAYFRFFKYRQTDRF</sequence>
<dbReference type="AlphaFoldDB" id="G0A0F0"/>